<feature type="compositionally biased region" description="Polar residues" evidence="1">
    <location>
        <begin position="135"/>
        <end position="154"/>
    </location>
</feature>
<name>A0ABR8DBK1_9NOST</name>
<feature type="compositionally biased region" description="Polar residues" evidence="1">
    <location>
        <begin position="740"/>
        <end position="759"/>
    </location>
</feature>
<accession>A0ABR8DBK1</accession>
<evidence type="ECO:0008006" key="4">
    <source>
        <dbReference type="Google" id="ProtNLM"/>
    </source>
</evidence>
<keyword evidence="3" id="KW-1185">Reference proteome</keyword>
<organism evidence="2 3">
    <name type="scientific">Anabaena azotica FACHB-119</name>
    <dbReference type="NCBI Taxonomy" id="947527"/>
    <lineage>
        <taxon>Bacteria</taxon>
        <taxon>Bacillati</taxon>
        <taxon>Cyanobacteriota</taxon>
        <taxon>Cyanophyceae</taxon>
        <taxon>Nostocales</taxon>
        <taxon>Nostocaceae</taxon>
        <taxon>Anabaena</taxon>
        <taxon>Anabaena azotica</taxon>
    </lineage>
</organism>
<feature type="compositionally biased region" description="Low complexity" evidence="1">
    <location>
        <begin position="156"/>
        <end position="171"/>
    </location>
</feature>
<evidence type="ECO:0000313" key="2">
    <source>
        <dbReference type="EMBL" id="MBD2504572.1"/>
    </source>
</evidence>
<feature type="compositionally biased region" description="Polar residues" evidence="1">
    <location>
        <begin position="708"/>
        <end position="720"/>
    </location>
</feature>
<sequence length="759" mass="82311">MQIIQSLLGSQVNPLGQKSYLGYLHKISSQENNNVPRYRNNNFIKPLVLSKPIFTPSKFLLARKRQPFIDTLIADGYDLDILDMDTDSSGIELENFNSEVNTSDKLIDMFDISKVSTSLQTQIADDISNEILTETSIQQKAPTNKTPKAQTKKTLQSKSANKSKAQKSSKSYTPKRKTPIIDQASTIPKTTETLLTTDNLPAVTDNNSAIQHINLRNPAINLGETEIANVSLEDDLILSIKHTNNESQVIPEPSNSTDVFSAAANGENEELLNQNSEIDIDTSNLIGDSTVEAESTNSIANINKANTFTNQLPHLANETAPNIDSLDISDSPNYSSTETDSPNILQPNTGIKINEVLPASVSPKIAESLLHHQNIPDEIIEEPSNTVLETTQNASSLSDVNASNSGETISPKLENKTDSFIQLASNQDQPIVADDSFFATETEAVNEVIAREDTENTINKPQRFDLDNLTTEPVNTEAVELTSTSPIIDSQTNLFGTPEEVTESKQGINTSDITSINSAVNQKYPIAKDATIQPDSTSTTASEIEETQLTDLTAITPVDTSPQSAEVATPELINIQPKITSNTAPEIEETQPTELAEIQPVATSTLSPQSEEDTTSELTNIQPKITSNTAPEIEEIPPTELATITPITTSPISPQSEEVATPDLTNIQPDSTSNTAPEVEETQPTELAEIQPVTTSTLSPQSEEDTTSELTNIQPKITSNTTPEIEETQPTELAEIPPVATSTLSPQSEEAFTPELTNI</sequence>
<comment type="caution">
    <text evidence="2">The sequence shown here is derived from an EMBL/GenBank/DDBJ whole genome shotgun (WGS) entry which is preliminary data.</text>
</comment>
<reference evidence="2 3" key="1">
    <citation type="journal article" date="2020" name="ISME J.">
        <title>Comparative genomics reveals insights into cyanobacterial evolution and habitat adaptation.</title>
        <authorList>
            <person name="Chen M.Y."/>
            <person name="Teng W.K."/>
            <person name="Zhao L."/>
            <person name="Hu C.X."/>
            <person name="Zhou Y.K."/>
            <person name="Han B.P."/>
            <person name="Song L.R."/>
            <person name="Shu W.S."/>
        </authorList>
    </citation>
    <scope>NUCLEOTIDE SEQUENCE [LARGE SCALE GENOMIC DNA]</scope>
    <source>
        <strain evidence="2 3">FACHB-119</strain>
    </source>
</reference>
<evidence type="ECO:0000313" key="3">
    <source>
        <dbReference type="Proteomes" id="UP000661112"/>
    </source>
</evidence>
<feature type="region of interest" description="Disordered" evidence="1">
    <location>
        <begin position="135"/>
        <end position="185"/>
    </location>
</feature>
<feature type="region of interest" description="Disordered" evidence="1">
    <location>
        <begin position="651"/>
        <end position="759"/>
    </location>
</feature>
<dbReference type="EMBL" id="JACJSG010000054">
    <property type="protein sequence ID" value="MBD2504572.1"/>
    <property type="molecule type" value="Genomic_DNA"/>
</dbReference>
<dbReference type="Proteomes" id="UP000661112">
    <property type="component" value="Unassembled WGS sequence"/>
</dbReference>
<feature type="non-terminal residue" evidence="2">
    <location>
        <position position="759"/>
    </location>
</feature>
<feature type="compositionally biased region" description="Polar residues" evidence="1">
    <location>
        <begin position="692"/>
        <end position="701"/>
    </location>
</feature>
<gene>
    <name evidence="2" type="ORF">H6G83_28850</name>
</gene>
<proteinExistence type="predicted"/>
<protein>
    <recommendedName>
        <fullName evidence="4">Zonadhesin</fullName>
    </recommendedName>
</protein>
<dbReference type="RefSeq" id="WP_190478499.1">
    <property type="nucleotide sequence ID" value="NZ_JACJSG010000054.1"/>
</dbReference>
<feature type="compositionally biased region" description="Polar residues" evidence="1">
    <location>
        <begin position="663"/>
        <end position="676"/>
    </location>
</feature>
<evidence type="ECO:0000256" key="1">
    <source>
        <dbReference type="SAM" id="MobiDB-lite"/>
    </source>
</evidence>